<dbReference type="PANTHER" id="PTHR43053">
    <property type="entry name" value="GLYCOSIDASE FAMILY 31"/>
    <property type="match status" value="1"/>
</dbReference>
<evidence type="ECO:0000313" key="10">
    <source>
        <dbReference type="EMBL" id="MSS35681.1"/>
    </source>
</evidence>
<protein>
    <recommendedName>
        <fullName evidence="2 5">Alpha-galactosidase</fullName>
        <ecNumber evidence="2 5">3.2.1.22</ecNumber>
    </recommendedName>
</protein>
<dbReference type="EMBL" id="VUMD01000002">
    <property type="protein sequence ID" value="MSS35681.1"/>
    <property type="molecule type" value="Genomic_DNA"/>
</dbReference>
<evidence type="ECO:0000313" key="11">
    <source>
        <dbReference type="Proteomes" id="UP000429958"/>
    </source>
</evidence>
<dbReference type="PRINTS" id="PR00743">
    <property type="entry name" value="GLHYDRLASE36"/>
</dbReference>
<dbReference type="AlphaFoldDB" id="A0A7X2TCA1"/>
<dbReference type="InterPro" id="IPR013785">
    <property type="entry name" value="Aldolase_TIM"/>
</dbReference>
<dbReference type="InterPro" id="IPR031704">
    <property type="entry name" value="Glyco_hydro_36_N"/>
</dbReference>
<dbReference type="Gene3D" id="3.20.20.70">
    <property type="entry name" value="Aldolase class I"/>
    <property type="match status" value="1"/>
</dbReference>
<proteinExistence type="inferred from homology"/>
<dbReference type="InterPro" id="IPR038417">
    <property type="entry name" value="Alpga-gal_N_sf"/>
</dbReference>
<evidence type="ECO:0000256" key="6">
    <source>
        <dbReference type="PIRSR" id="PIRSR005536-1"/>
    </source>
</evidence>
<evidence type="ECO:0000256" key="1">
    <source>
        <dbReference type="ARBA" id="ARBA00001255"/>
    </source>
</evidence>
<feature type="binding site" evidence="7">
    <location>
        <position position="528"/>
    </location>
    <ligand>
        <name>substrate</name>
    </ligand>
</feature>
<feature type="domain" description="Glycosyl hydrolase family 36 C-terminal" evidence="8">
    <location>
        <begin position="652"/>
        <end position="733"/>
    </location>
</feature>
<evidence type="ECO:0000259" key="8">
    <source>
        <dbReference type="Pfam" id="PF16874"/>
    </source>
</evidence>
<evidence type="ECO:0000256" key="3">
    <source>
        <dbReference type="ARBA" id="ARBA00022801"/>
    </source>
</evidence>
<dbReference type="PIRSF" id="PIRSF005536">
    <property type="entry name" value="Agal"/>
    <property type="match status" value="1"/>
</dbReference>
<keyword evidence="3 5" id="KW-0378">Hydrolase</keyword>
<organism evidence="10 11">
    <name type="scientific">Clostridium porci</name>
    <dbReference type="NCBI Taxonomy" id="2605778"/>
    <lineage>
        <taxon>Bacteria</taxon>
        <taxon>Bacillati</taxon>
        <taxon>Bacillota</taxon>
        <taxon>Clostridia</taxon>
        <taxon>Eubacteriales</taxon>
        <taxon>Clostridiaceae</taxon>
        <taxon>Clostridium</taxon>
    </lineage>
</organism>
<dbReference type="InterPro" id="IPR013780">
    <property type="entry name" value="Glyco_hydro_b"/>
</dbReference>
<dbReference type="Gene3D" id="2.60.40.1180">
    <property type="entry name" value="Golgi alpha-mannosidase II"/>
    <property type="match status" value="1"/>
</dbReference>
<dbReference type="PANTHER" id="PTHR43053:SF3">
    <property type="entry name" value="ALPHA-GALACTOSIDASE C-RELATED"/>
    <property type="match status" value="1"/>
</dbReference>
<feature type="binding site" evidence="7">
    <location>
        <begin position="367"/>
        <end position="368"/>
    </location>
    <ligand>
        <name>substrate</name>
    </ligand>
</feature>
<keyword evidence="4 5" id="KW-0326">Glycosidase</keyword>
<sequence length="737" mass="84645">MAVKYSEQSKEFHLFNGQISYILQILPNGAVGNLYFGKRIRHKEDFSYLLEGGSRSLAVYTKERDYFFSPQYSRMEYPCVGTGDFREPAFELRQENGSRITHFQYSSHRIYKGKEKLEGLPALYVEAEPEAESLEIRLTDEALNLDCILKYSIFRDFPAITRSVNFSNRGEERVVLERVLSASVDFADSAYESVQLSGAWARERSVVVRTLEQGLQGIGSRRGSSSAEQNPFLAIKRPYTNERSGEVYGFSLIYSGNHIEQAEVDTCGMTRVQIGIHPDGFEWPLNRGESFQSPEAVLVYSEQGLNGMSQVFHRLYRTRLVRGYWRDRERPILINNWEATGPEFTEEKLVEIAIKGKELGIELFVLDDGWFGNREDDCRGLGDWYVKNMDKLPGGIQGIAEKINGLGMKFGLWFEPEMVNKDSDLYRSHPDWILCPPERTPSPSRNQYVLDFSRSEVVDYIYRMMEAVLSQAPVSYVKWDMNRYMTECYSRAKKPQDQGKVMHQYILGVYGLYERLIQRFPEILFESCSSGGARYDPGMLYYAPQVWTSDDTDAIERIKIQYGTSYVYPLSTMGAHVSEVPNQQVGRVTPFETRANVAMFGVFGYELDLSRLREEEARIVRSQIMFAKRHRRLIMTGDFYRLSSPFQGNDGAWMVVSEDKREALVGWYRISGIPNGGWIRVKLAGLAPERNYILDSDESVLYGGDELMNVGMVIKERELCNSGGDYSSRIYFLKSEE</sequence>
<dbReference type="Gene3D" id="2.70.98.60">
    <property type="entry name" value="alpha-galactosidase from lactobacil brevis"/>
    <property type="match status" value="1"/>
</dbReference>
<dbReference type="InterPro" id="IPR017853">
    <property type="entry name" value="GH"/>
</dbReference>
<feature type="active site" description="Proton donor" evidence="6">
    <location>
        <position position="550"/>
    </location>
</feature>
<dbReference type="InterPro" id="IPR031705">
    <property type="entry name" value="Glyco_hydro_36_C"/>
</dbReference>
<feature type="domain" description="Glycosyl hydrolase family 36 N-terminal" evidence="9">
    <location>
        <begin position="30"/>
        <end position="286"/>
    </location>
</feature>
<dbReference type="RefSeq" id="WP_154471074.1">
    <property type="nucleotide sequence ID" value="NZ_VUMD01000002.1"/>
</dbReference>
<gene>
    <name evidence="10" type="ORF">FYJ39_03575</name>
</gene>
<feature type="binding site" evidence="7">
    <location>
        <position position="550"/>
    </location>
    <ligand>
        <name>substrate</name>
    </ligand>
</feature>
<dbReference type="InterPro" id="IPR002252">
    <property type="entry name" value="Glyco_hydro_36"/>
</dbReference>
<feature type="active site" description="Nucleophile" evidence="6">
    <location>
        <position position="480"/>
    </location>
</feature>
<evidence type="ECO:0000256" key="5">
    <source>
        <dbReference type="PIRNR" id="PIRNR005536"/>
    </source>
</evidence>
<dbReference type="SUPFAM" id="SSF51445">
    <property type="entry name" value="(Trans)glycosidases"/>
    <property type="match status" value="1"/>
</dbReference>
<evidence type="ECO:0000256" key="7">
    <source>
        <dbReference type="PIRSR" id="PIRSR005536-2"/>
    </source>
</evidence>
<comment type="catalytic activity">
    <reaction evidence="1 5">
        <text>Hydrolysis of terminal, non-reducing alpha-D-galactose residues in alpha-D-galactosides, including galactose oligosaccharides, galactomannans and galactolipids.</text>
        <dbReference type="EC" id="3.2.1.22"/>
    </reaction>
</comment>
<dbReference type="Proteomes" id="UP000429958">
    <property type="component" value="Unassembled WGS sequence"/>
</dbReference>
<comment type="caution">
    <text evidence="10">The sequence shown here is derived from an EMBL/GenBank/DDBJ whole genome shotgun (WGS) entry which is preliminary data.</text>
</comment>
<dbReference type="CDD" id="cd14791">
    <property type="entry name" value="GH36"/>
    <property type="match status" value="1"/>
</dbReference>
<dbReference type="InterPro" id="IPR050985">
    <property type="entry name" value="Alpha-glycosidase_related"/>
</dbReference>
<dbReference type="EC" id="3.2.1.22" evidence="2 5"/>
<keyword evidence="11" id="KW-1185">Reference proteome</keyword>
<dbReference type="GO" id="GO:0016052">
    <property type="term" value="P:carbohydrate catabolic process"/>
    <property type="evidence" value="ECO:0007669"/>
    <property type="project" value="InterPro"/>
</dbReference>
<evidence type="ECO:0000256" key="2">
    <source>
        <dbReference type="ARBA" id="ARBA00012755"/>
    </source>
</evidence>
<dbReference type="Pfam" id="PF16874">
    <property type="entry name" value="Glyco_hydro_36C"/>
    <property type="match status" value="1"/>
</dbReference>
<dbReference type="Pfam" id="PF16875">
    <property type="entry name" value="Glyco_hydro_36N"/>
    <property type="match status" value="1"/>
</dbReference>
<name>A0A7X2TCA1_9CLOT</name>
<reference evidence="10 11" key="1">
    <citation type="submission" date="2019-08" db="EMBL/GenBank/DDBJ databases">
        <title>In-depth cultivation of the pig gut microbiome towards novel bacterial diversity and tailored functional studies.</title>
        <authorList>
            <person name="Wylensek D."/>
            <person name="Hitch T.C.A."/>
            <person name="Clavel T."/>
        </authorList>
    </citation>
    <scope>NUCLEOTIDE SEQUENCE [LARGE SCALE GENOMIC DNA]</scope>
    <source>
        <strain evidence="10 11">WCA-389-WT-23D1</strain>
    </source>
</reference>
<comment type="similarity">
    <text evidence="5">Belongs to the glycosyl hydrolase.</text>
</comment>
<dbReference type="FunFam" id="3.20.20.70:FF:000118">
    <property type="entry name" value="Alpha-galactosidase"/>
    <property type="match status" value="1"/>
</dbReference>
<accession>A0A7X2TCA1</accession>
<feature type="binding site" evidence="7">
    <location>
        <position position="445"/>
    </location>
    <ligand>
        <name>substrate</name>
    </ligand>
</feature>
<evidence type="ECO:0000256" key="4">
    <source>
        <dbReference type="ARBA" id="ARBA00023295"/>
    </source>
</evidence>
<evidence type="ECO:0000259" key="9">
    <source>
        <dbReference type="Pfam" id="PF16875"/>
    </source>
</evidence>
<dbReference type="GO" id="GO:0004557">
    <property type="term" value="F:alpha-galactosidase activity"/>
    <property type="evidence" value="ECO:0007669"/>
    <property type="project" value="UniProtKB-UniRule"/>
</dbReference>
<dbReference type="Pfam" id="PF02065">
    <property type="entry name" value="Melibiase"/>
    <property type="match status" value="1"/>
</dbReference>
<feature type="binding site" evidence="7">
    <location>
        <begin position="478"/>
        <end position="482"/>
    </location>
    <ligand>
        <name>substrate</name>
    </ligand>
</feature>
<feature type="binding site" evidence="7">
    <location>
        <position position="200"/>
    </location>
    <ligand>
        <name>substrate</name>
    </ligand>
</feature>